<reference evidence="3 4" key="1">
    <citation type="submission" date="2019-04" db="EMBL/GenBank/DDBJ databases">
        <title>Microbes associate with the intestines of laboratory mice.</title>
        <authorList>
            <person name="Navarre W."/>
            <person name="Wong E."/>
            <person name="Huang K."/>
            <person name="Tropini C."/>
            <person name="Ng K."/>
            <person name="Yu B."/>
        </authorList>
    </citation>
    <scope>NUCLEOTIDE SEQUENCE [LARGE SCALE GENOMIC DNA]</scope>
    <source>
        <strain evidence="3 4">NM61_E11</strain>
    </source>
</reference>
<feature type="transmembrane region" description="Helical" evidence="2">
    <location>
        <begin position="226"/>
        <end position="246"/>
    </location>
</feature>
<name>A0A4S2BFV9_9LACO</name>
<proteinExistence type="predicted"/>
<evidence type="ECO:0000313" key="3">
    <source>
        <dbReference type="EMBL" id="TGY13507.1"/>
    </source>
</evidence>
<evidence type="ECO:0000256" key="2">
    <source>
        <dbReference type="SAM" id="Phobius"/>
    </source>
</evidence>
<protein>
    <submittedName>
        <fullName evidence="3">Cytochrome C5</fullName>
    </submittedName>
</protein>
<keyword evidence="2" id="KW-1133">Transmembrane helix</keyword>
<dbReference type="EMBL" id="SRYV01000012">
    <property type="protein sequence ID" value="TGY13507.1"/>
    <property type="molecule type" value="Genomic_DNA"/>
</dbReference>
<feature type="transmembrane region" description="Helical" evidence="2">
    <location>
        <begin position="134"/>
        <end position="154"/>
    </location>
</feature>
<dbReference type="RefSeq" id="WP_004040276.1">
    <property type="nucleotide sequence ID" value="NZ_AQFR02000003.1"/>
</dbReference>
<comment type="caution">
    <text evidence="3">The sequence shown here is derived from an EMBL/GenBank/DDBJ whole genome shotgun (WGS) entry which is preliminary data.</text>
</comment>
<feature type="transmembrane region" description="Helical" evidence="2">
    <location>
        <begin position="94"/>
        <end position="113"/>
    </location>
</feature>
<evidence type="ECO:0000256" key="1">
    <source>
        <dbReference type="SAM" id="MobiDB-lite"/>
    </source>
</evidence>
<sequence>MAHMSRREYRMKHNNTSQSAMQSKTKYENAKSKNINQFRESRKLRTNNISIDTSSATRANEQHLKLNFWNIFADRPYISVAVIVVAIFLIMAKLWWGLLILMAIVGIGIFVIGHSHHPNQVLSLEFKMKASRKLSMLRAIQFGCSILMFLATYMKQVVSVNFSSAGSTDSFNVITNILSNRGGSYGQQGTYFLNLLNTFSGGQLWSSYRYATNSAQMMNSPSGRWIVMWVLLLMIAPAFCVLAQFFKEPYSRNASLVAAIISTISFILTPIVMRRWIVGYAVENQMDAQAANSAITVGPMAYVAIACSLIVLVIATYRFIKKDNFE</sequence>
<feature type="compositionally biased region" description="Polar residues" evidence="1">
    <location>
        <begin position="14"/>
        <end position="24"/>
    </location>
</feature>
<dbReference type="AlphaFoldDB" id="A0A4S2BFV9"/>
<feature type="transmembrane region" description="Helical" evidence="2">
    <location>
        <begin position="253"/>
        <end position="273"/>
    </location>
</feature>
<gene>
    <name evidence="3" type="ORF">E5351_07010</name>
</gene>
<feature type="transmembrane region" description="Helical" evidence="2">
    <location>
        <begin position="68"/>
        <end position="88"/>
    </location>
</feature>
<feature type="transmembrane region" description="Helical" evidence="2">
    <location>
        <begin position="293"/>
        <end position="320"/>
    </location>
</feature>
<accession>A0A4S2BFV9</accession>
<evidence type="ECO:0000313" key="4">
    <source>
        <dbReference type="Proteomes" id="UP000309117"/>
    </source>
</evidence>
<feature type="region of interest" description="Disordered" evidence="1">
    <location>
        <begin position="1"/>
        <end position="27"/>
    </location>
</feature>
<organism evidence="3 4">
    <name type="scientific">Lactobacillus intestinalis</name>
    <dbReference type="NCBI Taxonomy" id="151781"/>
    <lineage>
        <taxon>Bacteria</taxon>
        <taxon>Bacillati</taxon>
        <taxon>Bacillota</taxon>
        <taxon>Bacilli</taxon>
        <taxon>Lactobacillales</taxon>
        <taxon>Lactobacillaceae</taxon>
        <taxon>Lactobacillus</taxon>
    </lineage>
</organism>
<keyword evidence="2" id="KW-0812">Transmembrane</keyword>
<dbReference type="Proteomes" id="UP000309117">
    <property type="component" value="Unassembled WGS sequence"/>
</dbReference>
<keyword evidence="2" id="KW-0472">Membrane</keyword>